<dbReference type="CDD" id="cd00130">
    <property type="entry name" value="PAS"/>
    <property type="match status" value="2"/>
</dbReference>
<dbReference type="InterPro" id="IPR001633">
    <property type="entry name" value="EAL_dom"/>
</dbReference>
<dbReference type="InterPro" id="IPR001610">
    <property type="entry name" value="PAC"/>
</dbReference>
<proteinExistence type="predicted"/>
<reference evidence="4 5" key="1">
    <citation type="submission" date="2016-10" db="EMBL/GenBank/DDBJ databases">
        <authorList>
            <person name="de Groot N.N."/>
        </authorList>
    </citation>
    <scope>NUCLEOTIDE SEQUENCE [LARGE SCALE GENOMIC DNA]</scope>
    <source>
        <strain evidence="4 5">DSM 29316</strain>
    </source>
</reference>
<dbReference type="OrthoDB" id="9814202at2"/>
<gene>
    <name evidence="4" type="ORF">SAMN05421688_3259</name>
</gene>
<dbReference type="InterPro" id="IPR029787">
    <property type="entry name" value="Nucleotide_cyclase"/>
</dbReference>
<dbReference type="Proteomes" id="UP000198796">
    <property type="component" value="Unassembled WGS sequence"/>
</dbReference>
<dbReference type="Gene3D" id="3.20.20.450">
    <property type="entry name" value="EAL domain"/>
    <property type="match status" value="1"/>
</dbReference>
<name>A0A1I0YQE3_9RHOB</name>
<dbReference type="InterPro" id="IPR000700">
    <property type="entry name" value="PAS-assoc_C"/>
</dbReference>
<dbReference type="Pfam" id="PF08447">
    <property type="entry name" value="PAS_3"/>
    <property type="match status" value="2"/>
</dbReference>
<dbReference type="InterPro" id="IPR052155">
    <property type="entry name" value="Biofilm_reg_signaling"/>
</dbReference>
<feature type="domain" description="EAL" evidence="2">
    <location>
        <begin position="446"/>
        <end position="697"/>
    </location>
</feature>
<dbReference type="NCBIfam" id="TIGR00254">
    <property type="entry name" value="GGDEF"/>
    <property type="match status" value="1"/>
</dbReference>
<evidence type="ECO:0000259" key="1">
    <source>
        <dbReference type="PROSITE" id="PS50113"/>
    </source>
</evidence>
<evidence type="ECO:0000313" key="4">
    <source>
        <dbReference type="EMBL" id="SFB15016.1"/>
    </source>
</evidence>
<evidence type="ECO:0000259" key="2">
    <source>
        <dbReference type="PROSITE" id="PS50883"/>
    </source>
</evidence>
<dbReference type="InterPro" id="IPR035965">
    <property type="entry name" value="PAS-like_dom_sf"/>
</dbReference>
<dbReference type="Pfam" id="PF00990">
    <property type="entry name" value="GGDEF"/>
    <property type="match status" value="1"/>
</dbReference>
<dbReference type="CDD" id="cd01948">
    <property type="entry name" value="EAL"/>
    <property type="match status" value="1"/>
</dbReference>
<protein>
    <submittedName>
        <fullName evidence="4">PAS domain S-box-containing protein/diguanylate cyclase (GGDEF) domain-containing protein</fullName>
    </submittedName>
</protein>
<dbReference type="CDD" id="cd01949">
    <property type="entry name" value="GGDEF"/>
    <property type="match status" value="1"/>
</dbReference>
<feature type="domain" description="PAC" evidence="1">
    <location>
        <begin position="88"/>
        <end position="141"/>
    </location>
</feature>
<keyword evidence="5" id="KW-1185">Reference proteome</keyword>
<dbReference type="RefSeq" id="WP_092066802.1">
    <property type="nucleotide sequence ID" value="NZ_FOJU01000006.1"/>
</dbReference>
<dbReference type="PANTHER" id="PTHR44757">
    <property type="entry name" value="DIGUANYLATE CYCLASE DGCP"/>
    <property type="match status" value="1"/>
</dbReference>
<feature type="domain" description="GGDEF" evidence="3">
    <location>
        <begin position="304"/>
        <end position="437"/>
    </location>
</feature>
<accession>A0A1I0YQE3</accession>
<dbReference type="PROSITE" id="PS50883">
    <property type="entry name" value="EAL"/>
    <property type="match status" value="1"/>
</dbReference>
<dbReference type="InterPro" id="IPR043128">
    <property type="entry name" value="Rev_trsase/Diguanyl_cyclase"/>
</dbReference>
<dbReference type="InterPro" id="IPR000160">
    <property type="entry name" value="GGDEF_dom"/>
</dbReference>
<dbReference type="PROSITE" id="PS50887">
    <property type="entry name" value="GGDEF"/>
    <property type="match status" value="1"/>
</dbReference>
<dbReference type="AlphaFoldDB" id="A0A1I0YQE3"/>
<dbReference type="NCBIfam" id="TIGR00229">
    <property type="entry name" value="sensory_box"/>
    <property type="match status" value="1"/>
</dbReference>
<dbReference type="SMART" id="SM00091">
    <property type="entry name" value="PAS"/>
    <property type="match status" value="2"/>
</dbReference>
<dbReference type="SMART" id="SM00086">
    <property type="entry name" value="PAC"/>
    <property type="match status" value="2"/>
</dbReference>
<dbReference type="SMART" id="SM00267">
    <property type="entry name" value="GGDEF"/>
    <property type="match status" value="1"/>
</dbReference>
<dbReference type="STRING" id="871651.SAMN05421688_3259"/>
<dbReference type="Pfam" id="PF00563">
    <property type="entry name" value="EAL"/>
    <property type="match status" value="1"/>
</dbReference>
<dbReference type="PROSITE" id="PS50113">
    <property type="entry name" value="PAC"/>
    <property type="match status" value="2"/>
</dbReference>
<evidence type="ECO:0000313" key="5">
    <source>
        <dbReference type="Proteomes" id="UP000198796"/>
    </source>
</evidence>
<dbReference type="SUPFAM" id="SSF141868">
    <property type="entry name" value="EAL domain-like"/>
    <property type="match status" value="1"/>
</dbReference>
<dbReference type="InterPro" id="IPR000014">
    <property type="entry name" value="PAS"/>
</dbReference>
<dbReference type="InterPro" id="IPR013655">
    <property type="entry name" value="PAS_fold_3"/>
</dbReference>
<dbReference type="Gene3D" id="3.30.70.270">
    <property type="match status" value="1"/>
</dbReference>
<organism evidence="4 5">
    <name type="scientific">Poseidonocella pacifica</name>
    <dbReference type="NCBI Taxonomy" id="871651"/>
    <lineage>
        <taxon>Bacteria</taxon>
        <taxon>Pseudomonadati</taxon>
        <taxon>Pseudomonadota</taxon>
        <taxon>Alphaproteobacteria</taxon>
        <taxon>Rhodobacterales</taxon>
        <taxon>Roseobacteraceae</taxon>
        <taxon>Poseidonocella</taxon>
    </lineage>
</organism>
<dbReference type="SUPFAM" id="SSF55073">
    <property type="entry name" value="Nucleotide cyclase"/>
    <property type="match status" value="1"/>
</dbReference>
<dbReference type="EMBL" id="FOJU01000006">
    <property type="protein sequence ID" value="SFB15016.1"/>
    <property type="molecule type" value="Genomic_DNA"/>
</dbReference>
<dbReference type="Gene3D" id="3.30.450.20">
    <property type="entry name" value="PAS domain"/>
    <property type="match status" value="2"/>
</dbReference>
<dbReference type="InterPro" id="IPR035919">
    <property type="entry name" value="EAL_sf"/>
</dbReference>
<dbReference type="SUPFAM" id="SSF55785">
    <property type="entry name" value="PYP-like sensor domain (PAS domain)"/>
    <property type="match status" value="2"/>
</dbReference>
<sequence>MNCDRISETETDSRWITAVLSANQAVWDHDFERNQHYLSDTWRTLRGLTIDDDIPLSTEEWFTTIHANDVAHLHEEWRQIDAGETDIINYKFRQRHKDGHWVWFLSRGRVVRRDPAGLPARIVGTDTDITDIKTVELESQRMTQRLAVAMEAAGMGRWELNLDTGEAYWDDRMLQMLAVKDGKNNRPGQDWLQYVHPDDRDEVYPYLADRVEQKLDIERDYRILNTEGEAIHIRALAKFVDNAETGPRYYGVNIDITHDKLQTEELEKARALMEYESRHDALTKLANRRKLDEVFSEHVANSRSGVSVLHFDIDHFKQINDTLGHDAGDATLQHAADILRRHITGDALVSRVGGDEFVALMFKALDEQALQTTAEAIIREMCLPFEYRSQKCAVGISVGIATSKNCEAGDNSLFINADLALYEAKKAGRGRYRFYSPSMKEEARCRKHTFDALAAGIEKGEITCHYQPQFDAATLELSGLEALVRWEREAFGLFMPHQFLGVAEDMGILPDVDDVVLRRVLHDINKWERAGIHVPPISVNVSASRLNDPTFADQLRTFDIPVGMLSFELLESAFLDTKNNVVDRNLDVVNELGINIEIDDFGSGHASIASLLAVSPKRLKIDHALVSPIDTSERQRDLVKNIIGIGHMLGIKVVAEGVETAAHIEILQAMRCDFLQGFGLSRPMDGTNTGHFLSTTAEARAARKQA</sequence>
<evidence type="ECO:0000259" key="3">
    <source>
        <dbReference type="PROSITE" id="PS50887"/>
    </source>
</evidence>
<dbReference type="SMART" id="SM00052">
    <property type="entry name" value="EAL"/>
    <property type="match status" value="1"/>
</dbReference>
<feature type="domain" description="PAC" evidence="1">
    <location>
        <begin position="217"/>
        <end position="268"/>
    </location>
</feature>
<dbReference type="PANTHER" id="PTHR44757:SF2">
    <property type="entry name" value="BIOFILM ARCHITECTURE MAINTENANCE PROTEIN MBAA"/>
    <property type="match status" value="1"/>
</dbReference>